<evidence type="ECO:0000256" key="1">
    <source>
        <dbReference type="SAM" id="Phobius"/>
    </source>
</evidence>
<feature type="transmembrane region" description="Helical" evidence="1">
    <location>
        <begin position="199"/>
        <end position="223"/>
    </location>
</feature>
<accession>A0AAW7Y511</accession>
<feature type="transmembrane region" description="Helical" evidence="1">
    <location>
        <begin position="114"/>
        <end position="147"/>
    </location>
</feature>
<feature type="transmembrane region" description="Helical" evidence="1">
    <location>
        <begin position="243"/>
        <end position="269"/>
    </location>
</feature>
<name>A0AAW7Y511_9GAMM</name>
<reference evidence="2" key="1">
    <citation type="submission" date="2023-07" db="EMBL/GenBank/DDBJ databases">
        <title>Genome content predicts the carbon catabolic preferences of heterotrophic bacteria.</title>
        <authorList>
            <person name="Gralka M."/>
        </authorList>
    </citation>
    <scope>NUCLEOTIDE SEQUENCE</scope>
    <source>
        <strain evidence="2">G2M05</strain>
    </source>
</reference>
<evidence type="ECO:0000313" key="2">
    <source>
        <dbReference type="EMBL" id="MDO6542413.1"/>
    </source>
</evidence>
<feature type="transmembrane region" description="Helical" evidence="1">
    <location>
        <begin position="21"/>
        <end position="40"/>
    </location>
</feature>
<keyword evidence="1" id="KW-0472">Membrane</keyword>
<dbReference type="AlphaFoldDB" id="A0AAW7Y511"/>
<dbReference type="RefSeq" id="WP_281222730.1">
    <property type="nucleotide sequence ID" value="NZ_CANMLA010000010.1"/>
</dbReference>
<feature type="transmembrane region" description="Helical" evidence="1">
    <location>
        <begin position="167"/>
        <end position="192"/>
    </location>
</feature>
<feature type="transmembrane region" description="Helical" evidence="1">
    <location>
        <begin position="60"/>
        <end position="86"/>
    </location>
</feature>
<protein>
    <submittedName>
        <fullName evidence="2">ABC transporter</fullName>
    </submittedName>
</protein>
<keyword evidence="1" id="KW-0812">Transmembrane</keyword>
<sequence>MNRLLCLVKKELIEYPFILRFPIVIACVVLLALALFMSGNDVSVTWQVNGSSIIPDVGDFLGFAGVLGNFNVWVASIVAVILFLVYTPKALRKEREEGSLMFWRSMPVSDWETVLVKLLFTLVVLPVIASTVLVFADFIVWVLSLLWVPQTLDTTSTVTLWALLLHWLAFIGRMVAVSIVLVPFVSVIFLLSQVTRAPLVVLLVAIFLLNITTSLALGTTALGDSIKGLYHLPITILFSDNPIGTLFSVSAISWLGLMIVSAVCIALTVKMRQTDDFLARFGLGL</sequence>
<dbReference type="EMBL" id="JAUOPU010000005">
    <property type="protein sequence ID" value="MDO6542413.1"/>
    <property type="molecule type" value="Genomic_DNA"/>
</dbReference>
<proteinExistence type="predicted"/>
<organism evidence="2 3">
    <name type="scientific">Photobacterium sanguinicancri</name>
    <dbReference type="NCBI Taxonomy" id="875932"/>
    <lineage>
        <taxon>Bacteria</taxon>
        <taxon>Pseudomonadati</taxon>
        <taxon>Pseudomonadota</taxon>
        <taxon>Gammaproteobacteria</taxon>
        <taxon>Vibrionales</taxon>
        <taxon>Vibrionaceae</taxon>
        <taxon>Photobacterium</taxon>
    </lineage>
</organism>
<dbReference type="Proteomes" id="UP001170624">
    <property type="component" value="Unassembled WGS sequence"/>
</dbReference>
<evidence type="ECO:0000313" key="3">
    <source>
        <dbReference type="Proteomes" id="UP001170624"/>
    </source>
</evidence>
<comment type="caution">
    <text evidence="2">The sequence shown here is derived from an EMBL/GenBank/DDBJ whole genome shotgun (WGS) entry which is preliminary data.</text>
</comment>
<keyword evidence="1" id="KW-1133">Transmembrane helix</keyword>
<gene>
    <name evidence="2" type="ORF">Q4568_07710</name>
</gene>